<evidence type="ECO:0000313" key="3">
    <source>
        <dbReference type="Proteomes" id="UP000035682"/>
    </source>
</evidence>
<reference evidence="2 3" key="1">
    <citation type="submission" date="2014-09" db="EMBL/GenBank/DDBJ databases">
        <authorList>
            <person name="Martin A.A."/>
        </authorList>
    </citation>
    <scope>NUCLEOTIDE SEQUENCE</scope>
    <source>
        <strain evidence="3">ED321</strain>
        <strain evidence="2">ED321 Heterogonic</strain>
    </source>
</reference>
<dbReference type="WormBase" id="SRAE_1000246700">
    <property type="protein sequence ID" value="SRP11491"/>
    <property type="gene ID" value="WBGene00259082"/>
</dbReference>
<evidence type="ECO:0000313" key="5">
    <source>
        <dbReference type="WormBase" id="SRAE_1000246700"/>
    </source>
</evidence>
<feature type="chain" id="PRO_5015030376" evidence="1">
    <location>
        <begin position="19"/>
        <end position="138"/>
    </location>
</feature>
<dbReference type="EMBL" id="LN609528">
    <property type="protein sequence ID" value="CEF64212.1"/>
    <property type="molecule type" value="Genomic_DNA"/>
</dbReference>
<accession>A0A090L3F3</accession>
<dbReference type="WBParaSite" id="SRAE_1000246700.1">
    <property type="protein sequence ID" value="SRAE_1000246700.1"/>
    <property type="gene ID" value="WBGene00259082"/>
</dbReference>
<keyword evidence="3" id="KW-1185">Reference proteome</keyword>
<organism evidence="2">
    <name type="scientific">Strongyloides ratti</name>
    <name type="common">Parasitic roundworm</name>
    <dbReference type="NCBI Taxonomy" id="34506"/>
    <lineage>
        <taxon>Eukaryota</taxon>
        <taxon>Metazoa</taxon>
        <taxon>Ecdysozoa</taxon>
        <taxon>Nematoda</taxon>
        <taxon>Chromadorea</taxon>
        <taxon>Rhabditida</taxon>
        <taxon>Tylenchina</taxon>
        <taxon>Panagrolaimomorpha</taxon>
        <taxon>Strongyloidoidea</taxon>
        <taxon>Strongyloididae</taxon>
        <taxon>Strongyloides</taxon>
    </lineage>
</organism>
<dbReference type="AlphaFoldDB" id="A0A090L3F3"/>
<sequence>MKYLISIIVLTYLAIAFSLKCDSYYQYQVGGFQAQSLDHIISGCDACGYLYSNITDFNNFRGFFSGCLFTAKTLAKKYDGKVFNMTEFSTTCDKNNKDGIPYCQQIISTDDGHTMFDSKICCCSTDTCTRPYFQKTKQ</sequence>
<keyword evidence="1" id="KW-0732">Signal</keyword>
<feature type="signal peptide" evidence="1">
    <location>
        <begin position="1"/>
        <end position="18"/>
    </location>
</feature>
<evidence type="ECO:0000256" key="1">
    <source>
        <dbReference type="SAM" id="SignalP"/>
    </source>
</evidence>
<dbReference type="GeneID" id="36376577"/>
<reference evidence="4" key="2">
    <citation type="submission" date="2020-12" db="UniProtKB">
        <authorList>
            <consortium name="WormBaseParasite"/>
        </authorList>
    </citation>
    <scope>IDENTIFICATION</scope>
</reference>
<proteinExistence type="predicted"/>
<gene>
    <name evidence="2 4 5" type="ORF">SRAE_1000246700</name>
</gene>
<dbReference type="CTD" id="36376577"/>
<dbReference type="Proteomes" id="UP000035682">
    <property type="component" value="Unplaced"/>
</dbReference>
<evidence type="ECO:0000313" key="2">
    <source>
        <dbReference type="EMBL" id="CEF64212.1"/>
    </source>
</evidence>
<name>A0A090L3F3_STRRB</name>
<protein>
    <submittedName>
        <fullName evidence="2 4">Uncharacterized protein</fullName>
    </submittedName>
</protein>
<evidence type="ECO:0000313" key="4">
    <source>
        <dbReference type="WBParaSite" id="SRAE_1000246700.1"/>
    </source>
</evidence>
<dbReference type="RefSeq" id="XP_024503413.1">
    <property type="nucleotide sequence ID" value="XM_024649546.1"/>
</dbReference>